<keyword evidence="4" id="KW-1185">Reference proteome</keyword>
<dbReference type="InterPro" id="IPR046836">
    <property type="entry name" value="RHS_C"/>
</dbReference>
<evidence type="ECO:0000259" key="1">
    <source>
        <dbReference type="Pfam" id="PF07999"/>
    </source>
</evidence>
<feature type="domain" description="Retrotransposon hot spot protein N-terminal" evidence="2">
    <location>
        <begin position="16"/>
        <end position="144"/>
    </location>
</feature>
<reference evidence="3 4" key="2">
    <citation type="journal article" date="2012" name="Proc. Natl. Acad. Sci. U.S.A.">
        <title>Antigenic diversity is generated by distinct evolutionary mechanisms in African trypanosome species.</title>
        <authorList>
            <person name="Jackson A.P."/>
            <person name="Berry A."/>
            <person name="Aslett M."/>
            <person name="Allison H.C."/>
            <person name="Burton P."/>
            <person name="Vavrova-Anderson J."/>
            <person name="Brown R."/>
            <person name="Browne H."/>
            <person name="Corton N."/>
            <person name="Hauser H."/>
            <person name="Gamble J."/>
            <person name="Gilderthorp R."/>
            <person name="Marcello L."/>
            <person name="McQuillan J."/>
            <person name="Otto T.D."/>
            <person name="Quail M.A."/>
            <person name="Sanders M.J."/>
            <person name="van Tonder A."/>
            <person name="Ginger M.L."/>
            <person name="Field M.C."/>
            <person name="Barry J.D."/>
            <person name="Hertz-Fowler C."/>
            <person name="Berriman M."/>
        </authorList>
    </citation>
    <scope>NUCLEOTIDE SEQUENCE [LARGE SCALE GENOMIC DNA]</scope>
    <source>
        <strain evidence="3 4">IL3000</strain>
    </source>
</reference>
<dbReference type="InterPro" id="IPR046835">
    <property type="entry name" value="RHS_N"/>
</dbReference>
<gene>
    <name evidence="3" type="ORF">TCIL3000_0_46940</name>
</gene>
<dbReference type="InterPro" id="IPR052980">
    <property type="entry name" value="Crinkler_effector"/>
</dbReference>
<accession>F9W9V9</accession>
<dbReference type="EMBL" id="CAEQ01001357">
    <property type="protein sequence ID" value="CCD14014.1"/>
    <property type="molecule type" value="Genomic_DNA"/>
</dbReference>
<dbReference type="PANTHER" id="PTHR33129">
    <property type="entry name" value="PROTEIN KINASE DOMAIN-CONTAINING PROTEIN-RELATED"/>
    <property type="match status" value="1"/>
</dbReference>
<evidence type="ECO:0000313" key="3">
    <source>
        <dbReference type="EMBL" id="CCD14014.1"/>
    </source>
</evidence>
<proteinExistence type="predicted"/>
<feature type="domain" description="Retrotransposon hot spot protein,C-terminal" evidence="1">
    <location>
        <begin position="150"/>
        <end position="453"/>
    </location>
</feature>
<dbReference type="AlphaFoldDB" id="F9W9V9"/>
<comment type="caution">
    <text evidence="3">The sequence shown here is derived from an EMBL/GenBank/DDBJ whole genome shotgun (WGS) entry which is preliminary data.</text>
</comment>
<name>F9W9V9_TRYCI</name>
<dbReference type="Proteomes" id="UP000000702">
    <property type="component" value="Unassembled WGS sequence"/>
</dbReference>
<dbReference type="Pfam" id="PF20445">
    <property type="entry name" value="RHS_N"/>
    <property type="match status" value="1"/>
</dbReference>
<dbReference type="VEuPathDB" id="TriTrypDB:TcIL3000_0_46940"/>
<dbReference type="OMA" id="CDANITA"/>
<sequence>MRNVNAFGGDELDGVYNAVLDARWHPIAKFSRPLGVWEGMHVFHDMSRKKGNLWSEAQANAPYDSEEPWEGDEVPGVGGKLVMVVLSSQKGWPHMLFDGKEVQLKKVDSLTGSNAACDAYIRKEDVRVWYIVNKGLDECVEGKGMVHPFIVIGTSGIGKSSATGSFLLYQLLHYPSEWLKVVAYFVKGEAYLFHREEKRVVHYGKQGAAVGKIEHMISSGIKGYIIFDIGEGSSGMERLPRAWGIVLISSPDVKVLHKFKAQRPHTVHIYINCYEDAEFEAVLAWERQRQWASDENEWGKVNPKNEWEVVKKRIHMVGPLPRYVLGSEKCFSRRVADVKAALSEVFNGHAERYAYLLSNPDKWHMDGTTNILVKLFRVRSGWPEVARNKAVCTYVHERILKGTMETFARRELRDNALVSREERCVSMFKASGLRAFTIGSVVTEMVRHLKYLPREGETERSRSSVLCRPAARGGVPPMFHRFSSADTPVEMVAEYLYKPAEKNFPVVGGFFLVDAVGEGVSLPEGAEAPTQTIVLLQVTKARDNHTTTSEVCRFRERMAASFTNWREMESRLSYEIIYVQHADSTSINDRQRCDRSGMADDAAIEQFWSEVSQLQMKLEAPITQLFLEEMCGTGMAVETGGDIVRDLCDANITAVAGADTE</sequence>
<protein>
    <submittedName>
        <fullName evidence="3">WGS project CAEQ00000000 data, annotated contig 1904</fullName>
    </submittedName>
</protein>
<dbReference type="PANTHER" id="PTHR33129:SF3">
    <property type="entry name" value="HOT SPOT (RHS) PROTEIN, PUTATIVE-RELATED"/>
    <property type="match status" value="1"/>
</dbReference>
<dbReference type="InterPro" id="IPR006518">
    <property type="entry name" value="Trypano_RHS"/>
</dbReference>
<evidence type="ECO:0000313" key="4">
    <source>
        <dbReference type="Proteomes" id="UP000000702"/>
    </source>
</evidence>
<reference evidence="4" key="1">
    <citation type="submission" date="2011-07" db="EMBL/GenBank/DDBJ databases">
        <title>Divergent evolution of antigenic variation in African trypanosomes.</title>
        <authorList>
            <person name="Jackson A.P."/>
            <person name="Berry A."/>
            <person name="Allison H.C."/>
            <person name="Burton P."/>
            <person name="Anderson J."/>
            <person name="Aslett M."/>
            <person name="Brown R."/>
            <person name="Corton N."/>
            <person name="Harris D."/>
            <person name="Hauser H."/>
            <person name="Gamble J."/>
            <person name="Gilderthorp R."/>
            <person name="McQuillan J."/>
            <person name="Quail M.A."/>
            <person name="Sanders M."/>
            <person name="Van Tonder A."/>
            <person name="Ginger M.L."/>
            <person name="Donelson J.E."/>
            <person name="Field M.C."/>
            <person name="Barry J.D."/>
            <person name="Berriman M."/>
            <person name="Hertz-Fowler C."/>
        </authorList>
    </citation>
    <scope>NUCLEOTIDE SEQUENCE [LARGE SCALE GENOMIC DNA]</scope>
    <source>
        <strain evidence="4">IL3000</strain>
    </source>
</reference>
<evidence type="ECO:0000259" key="2">
    <source>
        <dbReference type="Pfam" id="PF20445"/>
    </source>
</evidence>
<dbReference type="NCBIfam" id="TIGR01631">
    <property type="entry name" value="Trypano_RHS"/>
    <property type="match status" value="1"/>
</dbReference>
<dbReference type="Pfam" id="PF07999">
    <property type="entry name" value="RHSP"/>
    <property type="match status" value="1"/>
</dbReference>
<organism evidence="3 4">
    <name type="scientific">Trypanosoma congolense (strain IL3000)</name>
    <dbReference type="NCBI Taxonomy" id="1068625"/>
    <lineage>
        <taxon>Eukaryota</taxon>
        <taxon>Discoba</taxon>
        <taxon>Euglenozoa</taxon>
        <taxon>Kinetoplastea</taxon>
        <taxon>Metakinetoplastina</taxon>
        <taxon>Trypanosomatida</taxon>
        <taxon>Trypanosomatidae</taxon>
        <taxon>Trypanosoma</taxon>
        <taxon>Nannomonas</taxon>
    </lineage>
</organism>